<sequence length="247" mass="26776">MPSARESFIQAIEICFTVVSLVGLVILVTGMVMLFLQYEVEKGVGLTVTLVGLGCVSPAFAYLTIGICVVGCNEEPESPLFGTESTRRRGAIRRRHGEEEEDAAPVVNPSFICEQTGATGAQPSTEISVASAVLSFSEDVLRLESLEVEEEGYVLEVVTVQTEYVGIAEDVENVTMTTDEGKNEKMGNNDDDVTKTNAAMEDVTEDVVTEDKSKSKEKATHENLEVKATAATIVVKPRDEVVMEKEM</sequence>
<protein>
    <submittedName>
        <fullName evidence="2">Hypp9039 protein</fullName>
    </submittedName>
</protein>
<evidence type="ECO:0000256" key="1">
    <source>
        <dbReference type="SAM" id="Phobius"/>
    </source>
</evidence>
<dbReference type="EMBL" id="OV696704">
    <property type="protein sequence ID" value="CAH1251294.1"/>
    <property type="molecule type" value="Genomic_DNA"/>
</dbReference>
<evidence type="ECO:0000313" key="3">
    <source>
        <dbReference type="Proteomes" id="UP000838412"/>
    </source>
</evidence>
<dbReference type="Proteomes" id="UP000838412">
    <property type="component" value="Chromosome 19"/>
</dbReference>
<keyword evidence="1" id="KW-0812">Transmembrane</keyword>
<evidence type="ECO:0000313" key="2">
    <source>
        <dbReference type="EMBL" id="CAH1251294.1"/>
    </source>
</evidence>
<gene>
    <name evidence="2" type="primary">Hypp9039</name>
    <name evidence="2" type="ORF">BLAG_LOCUS11731</name>
</gene>
<dbReference type="AlphaFoldDB" id="A0A8K0EK69"/>
<feature type="transmembrane region" description="Helical" evidence="1">
    <location>
        <begin position="48"/>
        <end position="72"/>
    </location>
</feature>
<keyword evidence="1" id="KW-0472">Membrane</keyword>
<dbReference type="OrthoDB" id="10462202at2759"/>
<organism evidence="2 3">
    <name type="scientific">Branchiostoma lanceolatum</name>
    <name type="common">Common lancelet</name>
    <name type="synonym">Amphioxus lanceolatum</name>
    <dbReference type="NCBI Taxonomy" id="7740"/>
    <lineage>
        <taxon>Eukaryota</taxon>
        <taxon>Metazoa</taxon>
        <taxon>Chordata</taxon>
        <taxon>Cephalochordata</taxon>
        <taxon>Leptocardii</taxon>
        <taxon>Amphioxiformes</taxon>
        <taxon>Branchiostomatidae</taxon>
        <taxon>Branchiostoma</taxon>
    </lineage>
</organism>
<keyword evidence="3" id="KW-1185">Reference proteome</keyword>
<accession>A0A8K0EK69</accession>
<proteinExistence type="predicted"/>
<keyword evidence="1" id="KW-1133">Transmembrane helix</keyword>
<feature type="transmembrane region" description="Helical" evidence="1">
    <location>
        <begin position="12"/>
        <end position="36"/>
    </location>
</feature>
<name>A0A8K0EK69_BRALA</name>
<reference evidence="2" key="1">
    <citation type="submission" date="2022-01" db="EMBL/GenBank/DDBJ databases">
        <authorList>
            <person name="Braso-Vives M."/>
        </authorList>
    </citation>
    <scope>NUCLEOTIDE SEQUENCE</scope>
</reference>